<accession>A0A7W7KDW0</accession>
<dbReference type="PANTHER" id="PTHR37936:SF3">
    <property type="entry name" value="TRANSPOSASE INSC FOR INSERTION ELEMENT IS2A-RELATED"/>
    <property type="match status" value="1"/>
</dbReference>
<dbReference type="GO" id="GO:0006313">
    <property type="term" value="P:DNA transposition"/>
    <property type="evidence" value="ECO:0007669"/>
    <property type="project" value="InterPro"/>
</dbReference>
<dbReference type="InterPro" id="IPR010921">
    <property type="entry name" value="Trp_repressor/repl_initiator"/>
</dbReference>
<protein>
    <submittedName>
        <fullName evidence="2">Transposase</fullName>
    </submittedName>
</protein>
<gene>
    <name evidence="2" type="ORF">HNO88_004392</name>
</gene>
<dbReference type="GO" id="GO:0043565">
    <property type="term" value="F:sequence-specific DNA binding"/>
    <property type="evidence" value="ECO:0007669"/>
    <property type="project" value="InterPro"/>
</dbReference>
<keyword evidence="3" id="KW-1185">Reference proteome</keyword>
<proteinExistence type="inferred from homology"/>
<evidence type="ECO:0000313" key="3">
    <source>
        <dbReference type="Proteomes" id="UP000555448"/>
    </source>
</evidence>
<dbReference type="Pfam" id="PF01527">
    <property type="entry name" value="HTH_Tnp_1"/>
    <property type="match status" value="1"/>
</dbReference>
<reference evidence="2 3" key="1">
    <citation type="submission" date="2020-08" db="EMBL/GenBank/DDBJ databases">
        <title>Functional genomics of gut bacteria from endangered species of beetles.</title>
        <authorList>
            <person name="Carlos-Shanley C."/>
        </authorList>
    </citation>
    <scope>NUCLEOTIDE SEQUENCE [LARGE SCALE GENOMIC DNA]</scope>
    <source>
        <strain evidence="2 3">S00245</strain>
    </source>
</reference>
<dbReference type="SUPFAM" id="SSF48295">
    <property type="entry name" value="TrpR-like"/>
    <property type="match status" value="1"/>
</dbReference>
<dbReference type="GO" id="GO:0004803">
    <property type="term" value="F:transposase activity"/>
    <property type="evidence" value="ECO:0007669"/>
    <property type="project" value="InterPro"/>
</dbReference>
<name>A0A7W7KDW0_9SPHN</name>
<dbReference type="PANTHER" id="PTHR37936">
    <property type="entry name" value="TRANSPOSASE INSC FOR INSERTION ELEMENT IS2A-RELATED"/>
    <property type="match status" value="1"/>
</dbReference>
<comment type="caution">
    <text evidence="2">The sequence shown here is derived from an EMBL/GenBank/DDBJ whole genome shotgun (WGS) entry which is preliminary data.</text>
</comment>
<dbReference type="EMBL" id="JACHLR010000047">
    <property type="protein sequence ID" value="MBB4861044.1"/>
    <property type="molecule type" value="Genomic_DNA"/>
</dbReference>
<dbReference type="Gene3D" id="1.10.10.10">
    <property type="entry name" value="Winged helix-like DNA-binding domain superfamily/Winged helix DNA-binding domain"/>
    <property type="match status" value="1"/>
</dbReference>
<organism evidence="2 3">
    <name type="scientific">Novosphingobium chloroacetimidivorans</name>
    <dbReference type="NCBI Taxonomy" id="1428314"/>
    <lineage>
        <taxon>Bacteria</taxon>
        <taxon>Pseudomonadati</taxon>
        <taxon>Pseudomonadota</taxon>
        <taxon>Alphaproteobacteria</taxon>
        <taxon>Sphingomonadales</taxon>
        <taxon>Sphingomonadaceae</taxon>
        <taxon>Novosphingobium</taxon>
    </lineage>
</organism>
<dbReference type="Proteomes" id="UP000555448">
    <property type="component" value="Unassembled WGS sequence"/>
</dbReference>
<dbReference type="InterPro" id="IPR002514">
    <property type="entry name" value="Transposase_8"/>
</dbReference>
<dbReference type="AlphaFoldDB" id="A0A7W7KDW0"/>
<evidence type="ECO:0000256" key="1">
    <source>
        <dbReference type="ARBA" id="ARBA00009964"/>
    </source>
</evidence>
<comment type="similarity">
    <text evidence="1">Belongs to the transposase 8 family.</text>
</comment>
<dbReference type="InterPro" id="IPR036388">
    <property type="entry name" value="WH-like_DNA-bd_sf"/>
</dbReference>
<evidence type="ECO:0000313" key="2">
    <source>
        <dbReference type="EMBL" id="MBB4861044.1"/>
    </source>
</evidence>
<sequence length="100" mass="11207">MSGYEVIADGGRRRFWSAAEKLRIVEETYLPGMNVSLVARQHGISRSQIFTWRRLVAQGAPTAAGAGEEVVPASEYRALQNQVAELQRLLARRPWKPRTA</sequence>